<evidence type="ECO:0000313" key="1">
    <source>
        <dbReference type="EMBL" id="ELA47991.1"/>
    </source>
</evidence>
<keyword evidence="2" id="KW-1185">Reference proteome</keyword>
<dbReference type="GeneID" id="19878460"/>
<dbReference type="OrthoDB" id="10503252at2759"/>
<reference evidence="2" key="1">
    <citation type="submission" date="2011-03" db="EMBL/GenBank/DDBJ databases">
        <title>The genome sequence of Vavraia culicis strain floridensis.</title>
        <authorList>
            <consortium name="The Broad Institute Genome Sequencing Platform"/>
            <person name="Cuomo C."/>
            <person name="Becnel J."/>
            <person name="Sanscrainte N."/>
            <person name="Young S.K."/>
            <person name="Zeng Q."/>
            <person name="Gargeya S."/>
            <person name="Fitzgerald M."/>
            <person name="Haas B."/>
            <person name="Abouelleil A."/>
            <person name="Alvarado L."/>
            <person name="Arachchi H.M."/>
            <person name="Berlin A."/>
            <person name="Chapman S.B."/>
            <person name="Gearin G."/>
            <person name="Goldberg J."/>
            <person name="Griggs A."/>
            <person name="Gujja S."/>
            <person name="Hansen M."/>
            <person name="Heiman D."/>
            <person name="Howarth C."/>
            <person name="Larimer J."/>
            <person name="Lui A."/>
            <person name="MacDonald P.J.P."/>
            <person name="McCowen C."/>
            <person name="Montmayeur A."/>
            <person name="Murphy C."/>
            <person name="Neiman D."/>
            <person name="Pearson M."/>
            <person name="Priest M."/>
            <person name="Roberts A."/>
            <person name="Saif S."/>
            <person name="Shea T."/>
            <person name="Sisk P."/>
            <person name="Stolte C."/>
            <person name="Sykes S."/>
            <person name="Wortman J."/>
            <person name="Nusbaum C."/>
            <person name="Birren B."/>
        </authorList>
    </citation>
    <scope>NUCLEOTIDE SEQUENCE [LARGE SCALE GENOMIC DNA]</scope>
    <source>
        <strain evidence="2">floridensis</strain>
    </source>
</reference>
<dbReference type="RefSeq" id="XP_008073593.1">
    <property type="nucleotide sequence ID" value="XM_008075402.1"/>
</dbReference>
<dbReference type="VEuPathDB" id="MicrosporidiaDB:VCUG_00574"/>
<dbReference type="Proteomes" id="UP000011081">
    <property type="component" value="Unassembled WGS sequence"/>
</dbReference>
<proteinExistence type="predicted"/>
<dbReference type="AlphaFoldDB" id="L2GWE2"/>
<name>L2GWE2_VAVCU</name>
<sequence length="236" mass="27979">MVCFSLQHRESRSLPAKELKLLKFALKDIKCVIWAYPKLFSAKKLNFLQHAIRNIKCRNTVARGTINDALSVQYRKIRPFGCKTLHTLPIEKKRVNRKVFCDFIRNLCQNLMKNRKEIPRTLIYRPARMLAGRIQVTIRLKDTLQSKQIINEFAHRYALNKMSVPLQMTVWVNMYYLNEKVRDVLQIKKLFPVIKLYNRKDGITLRTGDVKVKFNRKNCIDEYCGLLYKRLAMVEK</sequence>
<gene>
    <name evidence="1" type="ORF">VCUG_00574</name>
</gene>
<dbReference type="EMBL" id="GL877409">
    <property type="protein sequence ID" value="ELA47991.1"/>
    <property type="molecule type" value="Genomic_DNA"/>
</dbReference>
<evidence type="ECO:0000313" key="2">
    <source>
        <dbReference type="Proteomes" id="UP000011081"/>
    </source>
</evidence>
<dbReference type="InParanoid" id="L2GWE2"/>
<dbReference type="HOGENOM" id="CLU_1176191_0_0_1"/>
<accession>L2GWE2</accession>
<organism evidence="1 2">
    <name type="scientific">Vavraia culicis (isolate floridensis)</name>
    <name type="common">Microsporidian parasite</name>
    <dbReference type="NCBI Taxonomy" id="948595"/>
    <lineage>
        <taxon>Eukaryota</taxon>
        <taxon>Fungi</taxon>
        <taxon>Fungi incertae sedis</taxon>
        <taxon>Microsporidia</taxon>
        <taxon>Pleistophoridae</taxon>
        <taxon>Vavraia</taxon>
    </lineage>
</organism>
<protein>
    <submittedName>
        <fullName evidence="1">DNA phosphorothioation-dependent restriction protein DptG</fullName>
    </submittedName>
</protein>